<proteinExistence type="predicted"/>
<sequence>MKIFIISRPMVKTLTFINQLVGNLHSPDINKLSFGEF</sequence>
<name>A0A2P2NFQ2_RHIMU</name>
<accession>A0A2P2NFQ2</accession>
<dbReference type="EMBL" id="GGEC01060832">
    <property type="protein sequence ID" value="MBX41316.1"/>
    <property type="molecule type" value="Transcribed_RNA"/>
</dbReference>
<evidence type="ECO:0000313" key="1">
    <source>
        <dbReference type="EMBL" id="MBX41316.1"/>
    </source>
</evidence>
<organism evidence="1">
    <name type="scientific">Rhizophora mucronata</name>
    <name type="common">Asiatic mangrove</name>
    <dbReference type="NCBI Taxonomy" id="61149"/>
    <lineage>
        <taxon>Eukaryota</taxon>
        <taxon>Viridiplantae</taxon>
        <taxon>Streptophyta</taxon>
        <taxon>Embryophyta</taxon>
        <taxon>Tracheophyta</taxon>
        <taxon>Spermatophyta</taxon>
        <taxon>Magnoliopsida</taxon>
        <taxon>eudicotyledons</taxon>
        <taxon>Gunneridae</taxon>
        <taxon>Pentapetalae</taxon>
        <taxon>rosids</taxon>
        <taxon>fabids</taxon>
        <taxon>Malpighiales</taxon>
        <taxon>Rhizophoraceae</taxon>
        <taxon>Rhizophora</taxon>
    </lineage>
</organism>
<protein>
    <submittedName>
        <fullName evidence="1">Uncharacterized protein</fullName>
    </submittedName>
</protein>
<reference evidence="1" key="1">
    <citation type="submission" date="2018-02" db="EMBL/GenBank/DDBJ databases">
        <title>Rhizophora mucronata_Transcriptome.</title>
        <authorList>
            <person name="Meera S.P."/>
            <person name="Sreeshan A."/>
            <person name="Augustine A."/>
        </authorList>
    </citation>
    <scope>NUCLEOTIDE SEQUENCE</scope>
    <source>
        <tissue evidence="1">Leaf</tissue>
    </source>
</reference>
<dbReference type="AlphaFoldDB" id="A0A2P2NFQ2"/>